<dbReference type="SUPFAM" id="SSF56553">
    <property type="entry name" value="Insert subdomain of RNA polymerase alpha subunit"/>
    <property type="match status" value="1"/>
</dbReference>
<evidence type="ECO:0000256" key="2">
    <source>
        <dbReference type="ARBA" id="ARBA00023163"/>
    </source>
</evidence>
<dbReference type="InterPro" id="IPR050518">
    <property type="entry name" value="Rpo3/RPB3_RNA_Pol_subunit"/>
</dbReference>
<evidence type="ECO:0000313" key="4">
    <source>
        <dbReference type="EMBL" id="QHU02676.1"/>
    </source>
</evidence>
<accession>A0A6C0JD80</accession>
<dbReference type="InterPro" id="IPR036603">
    <property type="entry name" value="RBP11-like"/>
</dbReference>
<dbReference type="EMBL" id="MN740361">
    <property type="protein sequence ID" value="QHU02676.1"/>
    <property type="molecule type" value="Genomic_DNA"/>
</dbReference>
<dbReference type="PANTHER" id="PTHR11800:SF2">
    <property type="entry name" value="DNA-DIRECTED RNA POLYMERASE II SUBUNIT RPB3"/>
    <property type="match status" value="1"/>
</dbReference>
<evidence type="ECO:0000256" key="1">
    <source>
        <dbReference type="ARBA" id="ARBA00022478"/>
    </source>
</evidence>
<dbReference type="Gene3D" id="3.30.1360.10">
    <property type="entry name" value="RNA polymerase, RBP11-like subunit"/>
    <property type="match status" value="2"/>
</dbReference>
<dbReference type="InterPro" id="IPR011263">
    <property type="entry name" value="DNA-dir_RNA_pol_RpoA/D/Rpb3"/>
</dbReference>
<dbReference type="GO" id="GO:0003899">
    <property type="term" value="F:DNA-directed RNA polymerase activity"/>
    <property type="evidence" value="ECO:0007669"/>
    <property type="project" value="InterPro"/>
</dbReference>
<dbReference type="GO" id="GO:0000428">
    <property type="term" value="C:DNA-directed RNA polymerase complex"/>
    <property type="evidence" value="ECO:0007669"/>
    <property type="project" value="UniProtKB-KW"/>
</dbReference>
<organism evidence="4">
    <name type="scientific">viral metagenome</name>
    <dbReference type="NCBI Taxonomy" id="1070528"/>
    <lineage>
        <taxon>unclassified sequences</taxon>
        <taxon>metagenomes</taxon>
        <taxon>organismal metagenomes</taxon>
    </lineage>
</organism>
<dbReference type="GO" id="GO:0046983">
    <property type="term" value="F:protein dimerization activity"/>
    <property type="evidence" value="ECO:0007669"/>
    <property type="project" value="InterPro"/>
</dbReference>
<proteinExistence type="predicted"/>
<reference evidence="4" key="1">
    <citation type="journal article" date="2020" name="Nature">
        <title>Giant virus diversity and host interactions through global metagenomics.</title>
        <authorList>
            <person name="Schulz F."/>
            <person name="Roux S."/>
            <person name="Paez-Espino D."/>
            <person name="Jungbluth S."/>
            <person name="Walsh D.A."/>
            <person name="Denef V.J."/>
            <person name="McMahon K.D."/>
            <person name="Konstantinidis K.T."/>
            <person name="Eloe-Fadrosh E.A."/>
            <person name="Kyrpides N.C."/>
            <person name="Woyke T."/>
        </authorList>
    </citation>
    <scope>NUCLEOTIDE SEQUENCE</scope>
    <source>
        <strain evidence="4">GVMAG-M-3300025880-76</strain>
    </source>
</reference>
<dbReference type="Pfam" id="PF01193">
    <property type="entry name" value="RNA_pol_L"/>
    <property type="match status" value="1"/>
</dbReference>
<dbReference type="InterPro" id="IPR036643">
    <property type="entry name" value="RNApol_insert_sf"/>
</dbReference>
<evidence type="ECO:0000259" key="3">
    <source>
        <dbReference type="SMART" id="SM00662"/>
    </source>
</evidence>
<feature type="domain" description="DNA-directed RNA polymerase RpoA/D/Rpb3-type" evidence="3">
    <location>
        <begin position="14"/>
        <end position="266"/>
    </location>
</feature>
<dbReference type="GO" id="GO:0006351">
    <property type="term" value="P:DNA-templated transcription"/>
    <property type="evidence" value="ECO:0007669"/>
    <property type="project" value="InterPro"/>
</dbReference>
<sequence length="367" mass="41862">MEPKLENINDVGGVLEFTLNGLEMSIANALRRTVLSDIPVVCIHSYPDSENKVDIETNTTRFNNEIIKQRLSCIPIHIADDEFPVDSYVVELDETNDTDTIRVVTTGDLVIRDIVNNKYLSESEIRKVFPANKMTGMHIDIVRLKPKISNDLPGESIKLTTKLSRHSAKKNGMYNVVSTCSYGLTRDLDKIESVWNLKEKSMKRDNVSDDEITISHKNFLYLDAERIYKQNSFDFTIETVGIYDNVDIVKRACDAMILKVNHNINLIDNDETDIGVSQSTIDNAYDIKLLNENQTLGKCLEYVLHEQCFSGSKKMSFVGFRKIHPHDDFSIIRVAYHEPTDTIDIKKDIISACNDIVLTFKKIKELF</sequence>
<protein>
    <recommendedName>
        <fullName evidence="3">DNA-directed RNA polymerase RpoA/D/Rpb3-type domain-containing protein</fullName>
    </recommendedName>
</protein>
<dbReference type="PANTHER" id="PTHR11800">
    <property type="entry name" value="DNA-DIRECTED RNA POLYMERASE"/>
    <property type="match status" value="1"/>
</dbReference>
<name>A0A6C0JD80_9ZZZZ</name>
<dbReference type="SUPFAM" id="SSF55257">
    <property type="entry name" value="RBP11-like subunits of RNA polymerase"/>
    <property type="match status" value="2"/>
</dbReference>
<dbReference type="Gene3D" id="2.170.120.12">
    <property type="entry name" value="DNA-directed RNA polymerase, insert domain"/>
    <property type="match status" value="1"/>
</dbReference>
<keyword evidence="2" id="KW-0804">Transcription</keyword>
<dbReference type="SMART" id="SM00662">
    <property type="entry name" value="RPOLD"/>
    <property type="match status" value="1"/>
</dbReference>
<keyword evidence="1" id="KW-0240">DNA-directed RNA polymerase</keyword>
<dbReference type="AlphaFoldDB" id="A0A6C0JD80"/>